<keyword evidence="3" id="KW-0813">Transport</keyword>
<dbReference type="EMBL" id="CAACVR010000001">
    <property type="protein sequence ID" value="VEU19362.1"/>
    <property type="molecule type" value="Genomic_DNA"/>
</dbReference>
<dbReference type="PANTHER" id="PTHR31632:SF7">
    <property type="entry name" value="IRON TRANSPORTER FTH1"/>
    <property type="match status" value="1"/>
</dbReference>
<dbReference type="InParanoid" id="A0A448YEN4"/>
<dbReference type="STRING" id="13370.A0A448YEN4"/>
<keyword evidence="9" id="KW-1185">Reference proteome</keyword>
<keyword evidence="3" id="KW-0408">Iron</keyword>
<dbReference type="FunCoup" id="A0A448YEN4">
    <property type="interactions" value="69"/>
</dbReference>
<feature type="transmembrane region" description="Helical" evidence="7">
    <location>
        <begin position="198"/>
        <end position="224"/>
    </location>
</feature>
<keyword evidence="6 7" id="KW-0472">Membrane</keyword>
<dbReference type="OrthoDB" id="4364at2759"/>
<evidence type="ECO:0000313" key="8">
    <source>
        <dbReference type="EMBL" id="VEU19362.1"/>
    </source>
</evidence>
<keyword evidence="4 7" id="KW-0812">Transmembrane</keyword>
<dbReference type="Pfam" id="PF03239">
    <property type="entry name" value="FTR1"/>
    <property type="match status" value="1"/>
</dbReference>
<evidence type="ECO:0000313" key="9">
    <source>
        <dbReference type="Proteomes" id="UP000290900"/>
    </source>
</evidence>
<feature type="transmembrane region" description="Helical" evidence="7">
    <location>
        <begin position="62"/>
        <end position="87"/>
    </location>
</feature>
<sequence length="441" mass="49057">MWEDYFSVQIFFIILRETLESAIIISVLLSLVKQTFTAFDPVSGKDVLTVDKSTYSRYRSQVWIGALLGLLLCTGIGGVFIGIFYFIGNDIWSIAERVWEGFFSIISALIIAVMGLALLRVNSLQSKWRWKLGKSLQCNISRSPSTPVSSEDTVTTMTESWSSEDDHVLEELQDEPMYSDISEFVSFRKRMRQFGQKYSLVILPFITTLREGLEAVVFVGGIGVNQPATSFPLAIIIGALVGASVGIVMYEGGNKMSLQFFLIGSACFLYLVAAGLMSKGVWFFELESFVQKCGQDTSETGSGPGSYDISTAVWHVNCCNGLTDGGWMLFNALFGWTNTATYGSVLSYILFWVFIVGLLRHRASVEKYGYTSAFPIRWQLKMVKRRIIADRVLLQECLDDVNCVRTGGLGINSGRRKPNEDHLVPSTAATDESSTLLVEHQ</sequence>
<dbReference type="GO" id="GO:0033573">
    <property type="term" value="C:high-affinity iron permease complex"/>
    <property type="evidence" value="ECO:0007669"/>
    <property type="project" value="InterPro"/>
</dbReference>
<dbReference type="Proteomes" id="UP000290900">
    <property type="component" value="Unassembled WGS sequence"/>
</dbReference>
<evidence type="ECO:0000256" key="3">
    <source>
        <dbReference type="ARBA" id="ARBA00022496"/>
    </source>
</evidence>
<dbReference type="InterPro" id="IPR004923">
    <property type="entry name" value="FTR1/Fip1/EfeU"/>
</dbReference>
<accession>A0A448YEN4</accession>
<evidence type="ECO:0000256" key="5">
    <source>
        <dbReference type="ARBA" id="ARBA00022989"/>
    </source>
</evidence>
<evidence type="ECO:0000256" key="2">
    <source>
        <dbReference type="ARBA" id="ARBA00008333"/>
    </source>
</evidence>
<reference evidence="8 9" key="1">
    <citation type="submission" date="2018-12" db="EMBL/GenBank/DDBJ databases">
        <authorList>
            <person name="Tiukova I."/>
            <person name="Dainat J."/>
        </authorList>
    </citation>
    <scope>NUCLEOTIDE SEQUENCE [LARGE SCALE GENOMIC DNA]</scope>
</reference>
<feature type="transmembrane region" description="Helical" evidence="7">
    <location>
        <begin position="99"/>
        <end position="119"/>
    </location>
</feature>
<evidence type="ECO:0000256" key="7">
    <source>
        <dbReference type="SAM" id="Phobius"/>
    </source>
</evidence>
<protein>
    <submittedName>
        <fullName evidence="8">DEKNAAC100836</fullName>
    </submittedName>
</protein>
<keyword evidence="5 7" id="KW-1133">Transmembrane helix</keyword>
<organism evidence="8 9">
    <name type="scientific">Brettanomyces naardenensis</name>
    <name type="common">Yeast</name>
    <dbReference type="NCBI Taxonomy" id="13370"/>
    <lineage>
        <taxon>Eukaryota</taxon>
        <taxon>Fungi</taxon>
        <taxon>Dikarya</taxon>
        <taxon>Ascomycota</taxon>
        <taxon>Saccharomycotina</taxon>
        <taxon>Pichiomycetes</taxon>
        <taxon>Pichiales</taxon>
        <taxon>Pichiaceae</taxon>
        <taxon>Brettanomyces</taxon>
    </lineage>
</organism>
<dbReference type="GO" id="GO:0015093">
    <property type="term" value="F:ferrous iron transmembrane transporter activity"/>
    <property type="evidence" value="ECO:0007669"/>
    <property type="project" value="TreeGrafter"/>
</dbReference>
<name>A0A448YEN4_BRENA</name>
<keyword evidence="3" id="KW-0410">Iron transport</keyword>
<dbReference type="PANTHER" id="PTHR31632">
    <property type="entry name" value="IRON TRANSPORTER FTH1"/>
    <property type="match status" value="1"/>
</dbReference>
<dbReference type="GO" id="GO:0000329">
    <property type="term" value="C:fungal-type vacuole membrane"/>
    <property type="evidence" value="ECO:0007669"/>
    <property type="project" value="TreeGrafter"/>
</dbReference>
<keyword evidence="3" id="KW-0406">Ion transport</keyword>
<comment type="subcellular location">
    <subcellularLocation>
        <location evidence="1">Membrane</location>
        <topology evidence="1">Multi-pass membrane protein</topology>
    </subcellularLocation>
</comment>
<feature type="transmembrane region" description="Helical" evidence="7">
    <location>
        <begin position="6"/>
        <end position="29"/>
    </location>
</feature>
<proteinExistence type="inferred from homology"/>
<comment type="similarity">
    <text evidence="2">Belongs to the oxidase-dependent Fe transporter (OFeT) (TC 9.A.10.1) family.</text>
</comment>
<evidence type="ECO:0000256" key="6">
    <source>
        <dbReference type="ARBA" id="ARBA00023136"/>
    </source>
</evidence>
<dbReference type="AlphaFoldDB" id="A0A448YEN4"/>
<feature type="transmembrane region" description="Helical" evidence="7">
    <location>
        <begin position="340"/>
        <end position="359"/>
    </location>
</feature>
<evidence type="ECO:0000256" key="1">
    <source>
        <dbReference type="ARBA" id="ARBA00004141"/>
    </source>
</evidence>
<feature type="transmembrane region" description="Helical" evidence="7">
    <location>
        <begin position="257"/>
        <end position="277"/>
    </location>
</feature>
<evidence type="ECO:0000256" key="4">
    <source>
        <dbReference type="ARBA" id="ARBA00022692"/>
    </source>
</evidence>
<gene>
    <name evidence="8" type="ORF">BRENAR_LOCUS99</name>
</gene>
<feature type="transmembrane region" description="Helical" evidence="7">
    <location>
        <begin position="230"/>
        <end position="250"/>
    </location>
</feature>